<keyword evidence="2" id="KW-0238">DNA-binding</keyword>
<dbReference type="InterPro" id="IPR036388">
    <property type="entry name" value="WH-like_DNA-bd_sf"/>
</dbReference>
<dbReference type="PANTHER" id="PTHR24567">
    <property type="entry name" value="CRP FAMILY TRANSCRIPTIONAL REGULATORY PROTEIN"/>
    <property type="match status" value="1"/>
</dbReference>
<keyword evidence="7" id="KW-1185">Reference proteome</keyword>
<dbReference type="GO" id="GO:0003677">
    <property type="term" value="F:DNA binding"/>
    <property type="evidence" value="ECO:0007669"/>
    <property type="project" value="UniProtKB-KW"/>
</dbReference>
<dbReference type="InterPro" id="IPR036390">
    <property type="entry name" value="WH_DNA-bd_sf"/>
</dbReference>
<dbReference type="RefSeq" id="WP_135264495.1">
    <property type="nucleotide sequence ID" value="NZ_SMLM01000002.1"/>
</dbReference>
<dbReference type="InterPro" id="IPR014710">
    <property type="entry name" value="RmlC-like_jellyroll"/>
</dbReference>
<dbReference type="Proteomes" id="UP000298180">
    <property type="component" value="Unassembled WGS sequence"/>
</dbReference>
<comment type="caution">
    <text evidence="6">The sequence shown here is derived from an EMBL/GenBank/DDBJ whole genome shotgun (WGS) entry which is preliminary data.</text>
</comment>
<dbReference type="InterPro" id="IPR012318">
    <property type="entry name" value="HTH_CRP"/>
</dbReference>
<sequence length="237" mass="26772">MLILSTQEREAINADPWFASLSASLRHDILRRANVRYYADGDFIYFRGAPAEDWNAVANGAVRIGSSSPEGRQATLRYVEPGVWFGEVEMFDLKGRPYDASAHGPTTLLSVRREDLHAILADHTELYAALLRLNSQRTRQLYRLVEDQATKPLRARLAKQLSQLAHCYGKPAEEGGGEIRIALRLRQEELAHLIGCSRQRVNEELKLMERGETIRIESCGVIVRNGRALRQMYEPAG</sequence>
<keyword evidence="3" id="KW-0804">Transcription</keyword>
<evidence type="ECO:0000313" key="6">
    <source>
        <dbReference type="EMBL" id="TFZ02971.1"/>
    </source>
</evidence>
<evidence type="ECO:0000256" key="3">
    <source>
        <dbReference type="ARBA" id="ARBA00023163"/>
    </source>
</evidence>
<evidence type="ECO:0000259" key="5">
    <source>
        <dbReference type="PROSITE" id="PS51063"/>
    </source>
</evidence>
<feature type="domain" description="Cyclic nucleotide-binding" evidence="4">
    <location>
        <begin position="17"/>
        <end position="126"/>
    </location>
</feature>
<keyword evidence="1" id="KW-0805">Transcription regulation</keyword>
<name>A0A4Z0BVR3_9BURK</name>
<organism evidence="6 7">
    <name type="scientific">Ramlibacter henchirensis</name>
    <dbReference type="NCBI Taxonomy" id="204072"/>
    <lineage>
        <taxon>Bacteria</taxon>
        <taxon>Pseudomonadati</taxon>
        <taxon>Pseudomonadota</taxon>
        <taxon>Betaproteobacteria</taxon>
        <taxon>Burkholderiales</taxon>
        <taxon>Comamonadaceae</taxon>
        <taxon>Ramlibacter</taxon>
    </lineage>
</organism>
<evidence type="ECO:0000256" key="1">
    <source>
        <dbReference type="ARBA" id="ARBA00023015"/>
    </source>
</evidence>
<reference evidence="6 7" key="1">
    <citation type="submission" date="2019-03" db="EMBL/GenBank/DDBJ databases">
        <title>Ramlibacter henchirensis DSM 14656, whole genome shotgun sequence.</title>
        <authorList>
            <person name="Zhang X."/>
            <person name="Feng G."/>
            <person name="Zhu H."/>
        </authorList>
    </citation>
    <scope>NUCLEOTIDE SEQUENCE [LARGE SCALE GENOMIC DNA]</scope>
    <source>
        <strain evidence="6 7">DSM 14656</strain>
    </source>
</reference>
<dbReference type="CDD" id="cd00038">
    <property type="entry name" value="CAP_ED"/>
    <property type="match status" value="1"/>
</dbReference>
<evidence type="ECO:0000259" key="4">
    <source>
        <dbReference type="PROSITE" id="PS50042"/>
    </source>
</evidence>
<dbReference type="PANTHER" id="PTHR24567:SF74">
    <property type="entry name" value="HTH-TYPE TRANSCRIPTIONAL REGULATOR ARCR"/>
    <property type="match status" value="1"/>
</dbReference>
<dbReference type="SUPFAM" id="SSF46785">
    <property type="entry name" value="Winged helix' DNA-binding domain"/>
    <property type="match status" value="1"/>
</dbReference>
<dbReference type="SUPFAM" id="SSF51206">
    <property type="entry name" value="cAMP-binding domain-like"/>
    <property type="match status" value="1"/>
</dbReference>
<gene>
    <name evidence="6" type="ORF">EZ313_17260</name>
</gene>
<dbReference type="AlphaFoldDB" id="A0A4Z0BVR3"/>
<dbReference type="Gene3D" id="1.10.10.10">
    <property type="entry name" value="Winged helix-like DNA-binding domain superfamily/Winged helix DNA-binding domain"/>
    <property type="match status" value="1"/>
</dbReference>
<dbReference type="Pfam" id="PF00027">
    <property type="entry name" value="cNMP_binding"/>
    <property type="match status" value="1"/>
</dbReference>
<dbReference type="GO" id="GO:0003700">
    <property type="term" value="F:DNA-binding transcription factor activity"/>
    <property type="evidence" value="ECO:0007669"/>
    <property type="project" value="TreeGrafter"/>
</dbReference>
<dbReference type="Pfam" id="PF13545">
    <property type="entry name" value="HTH_Crp_2"/>
    <property type="match status" value="1"/>
</dbReference>
<dbReference type="Gene3D" id="2.60.120.10">
    <property type="entry name" value="Jelly Rolls"/>
    <property type="match status" value="1"/>
</dbReference>
<feature type="domain" description="HTH crp-type" evidence="5">
    <location>
        <begin position="151"/>
        <end position="227"/>
    </location>
</feature>
<proteinExistence type="predicted"/>
<dbReference type="InterPro" id="IPR000595">
    <property type="entry name" value="cNMP-bd_dom"/>
</dbReference>
<dbReference type="PROSITE" id="PS51063">
    <property type="entry name" value="HTH_CRP_2"/>
    <property type="match status" value="1"/>
</dbReference>
<evidence type="ECO:0000256" key="2">
    <source>
        <dbReference type="ARBA" id="ARBA00023125"/>
    </source>
</evidence>
<protein>
    <submittedName>
        <fullName evidence="6">Crp/Fnr family transcriptional regulator</fullName>
    </submittedName>
</protein>
<dbReference type="InterPro" id="IPR018490">
    <property type="entry name" value="cNMP-bd_dom_sf"/>
</dbReference>
<dbReference type="InterPro" id="IPR050397">
    <property type="entry name" value="Env_Response_Regulators"/>
</dbReference>
<dbReference type="GO" id="GO:0005829">
    <property type="term" value="C:cytosol"/>
    <property type="evidence" value="ECO:0007669"/>
    <property type="project" value="TreeGrafter"/>
</dbReference>
<accession>A0A4Z0BVR3</accession>
<dbReference type="OrthoDB" id="6881322at2"/>
<dbReference type="SMART" id="SM00100">
    <property type="entry name" value="cNMP"/>
    <property type="match status" value="1"/>
</dbReference>
<evidence type="ECO:0000313" key="7">
    <source>
        <dbReference type="Proteomes" id="UP000298180"/>
    </source>
</evidence>
<dbReference type="EMBL" id="SMLM01000002">
    <property type="protein sequence ID" value="TFZ02971.1"/>
    <property type="molecule type" value="Genomic_DNA"/>
</dbReference>
<dbReference type="PROSITE" id="PS50042">
    <property type="entry name" value="CNMP_BINDING_3"/>
    <property type="match status" value="1"/>
</dbReference>